<dbReference type="InterPro" id="IPR005467">
    <property type="entry name" value="His_kinase_dom"/>
</dbReference>
<organism evidence="9 10">
    <name type="scientific">Physocladia obscura</name>
    <dbReference type="NCBI Taxonomy" id="109957"/>
    <lineage>
        <taxon>Eukaryota</taxon>
        <taxon>Fungi</taxon>
        <taxon>Fungi incertae sedis</taxon>
        <taxon>Chytridiomycota</taxon>
        <taxon>Chytridiomycota incertae sedis</taxon>
        <taxon>Chytridiomycetes</taxon>
        <taxon>Chytridiales</taxon>
        <taxon>Chytriomycetaceae</taxon>
        <taxon>Physocladia</taxon>
    </lineage>
</organism>
<evidence type="ECO:0000313" key="10">
    <source>
        <dbReference type="Proteomes" id="UP001211907"/>
    </source>
</evidence>
<feature type="domain" description="Histidine kinase" evidence="7">
    <location>
        <begin position="129"/>
        <end position="350"/>
    </location>
</feature>
<dbReference type="InterPro" id="IPR001789">
    <property type="entry name" value="Sig_transdc_resp-reg_receiver"/>
</dbReference>
<dbReference type="PANTHER" id="PTHR43547">
    <property type="entry name" value="TWO-COMPONENT HISTIDINE KINASE"/>
    <property type="match status" value="1"/>
</dbReference>
<dbReference type="AlphaFoldDB" id="A0AAD5T0Y2"/>
<evidence type="ECO:0000313" key="9">
    <source>
        <dbReference type="EMBL" id="KAJ3111239.1"/>
    </source>
</evidence>
<dbReference type="Pfam" id="PF00512">
    <property type="entry name" value="HisKA"/>
    <property type="match status" value="1"/>
</dbReference>
<dbReference type="PRINTS" id="PR00344">
    <property type="entry name" value="BCTRLSENSOR"/>
</dbReference>
<dbReference type="Proteomes" id="UP001211907">
    <property type="component" value="Unassembled WGS sequence"/>
</dbReference>
<keyword evidence="5" id="KW-0418">Kinase</keyword>
<keyword evidence="10" id="KW-1185">Reference proteome</keyword>
<dbReference type="InterPro" id="IPR003594">
    <property type="entry name" value="HATPase_dom"/>
</dbReference>
<protein>
    <recommendedName>
        <fullName evidence="2">histidine kinase</fullName>
        <ecNumber evidence="2">2.7.13.3</ecNumber>
    </recommendedName>
</protein>
<evidence type="ECO:0000256" key="3">
    <source>
        <dbReference type="ARBA" id="ARBA00022553"/>
    </source>
</evidence>
<dbReference type="PROSITE" id="PS50110">
    <property type="entry name" value="RESPONSE_REGULATORY"/>
    <property type="match status" value="1"/>
</dbReference>
<dbReference type="PROSITE" id="PS50109">
    <property type="entry name" value="HIS_KIN"/>
    <property type="match status" value="1"/>
</dbReference>
<dbReference type="SUPFAM" id="SSF52172">
    <property type="entry name" value="CheY-like"/>
    <property type="match status" value="1"/>
</dbReference>
<gene>
    <name evidence="9" type="ORF">HK100_002758</name>
</gene>
<dbReference type="InterPro" id="IPR036097">
    <property type="entry name" value="HisK_dim/P_sf"/>
</dbReference>
<evidence type="ECO:0000259" key="8">
    <source>
        <dbReference type="PROSITE" id="PS50110"/>
    </source>
</evidence>
<evidence type="ECO:0000256" key="5">
    <source>
        <dbReference type="ARBA" id="ARBA00022777"/>
    </source>
</evidence>
<comment type="caution">
    <text evidence="9">The sequence shown here is derived from an EMBL/GenBank/DDBJ whole genome shotgun (WGS) entry which is preliminary data.</text>
</comment>
<dbReference type="SMART" id="SM00387">
    <property type="entry name" value="HATPase_c"/>
    <property type="match status" value="1"/>
</dbReference>
<comment type="catalytic activity">
    <reaction evidence="1">
        <text>ATP + protein L-histidine = ADP + protein N-phospho-L-histidine.</text>
        <dbReference type="EC" id="2.7.13.3"/>
    </reaction>
</comment>
<evidence type="ECO:0000256" key="2">
    <source>
        <dbReference type="ARBA" id="ARBA00012438"/>
    </source>
</evidence>
<dbReference type="CDD" id="cd00082">
    <property type="entry name" value="HisKA"/>
    <property type="match status" value="1"/>
</dbReference>
<dbReference type="SUPFAM" id="SSF47384">
    <property type="entry name" value="Homodimeric domain of signal transducing histidine kinase"/>
    <property type="match status" value="1"/>
</dbReference>
<dbReference type="SUPFAM" id="SSF55874">
    <property type="entry name" value="ATPase domain of HSP90 chaperone/DNA topoisomerase II/histidine kinase"/>
    <property type="match status" value="1"/>
</dbReference>
<evidence type="ECO:0000256" key="1">
    <source>
        <dbReference type="ARBA" id="ARBA00000085"/>
    </source>
</evidence>
<dbReference type="GO" id="GO:0000155">
    <property type="term" value="F:phosphorelay sensor kinase activity"/>
    <property type="evidence" value="ECO:0007669"/>
    <property type="project" value="InterPro"/>
</dbReference>
<dbReference type="InterPro" id="IPR003661">
    <property type="entry name" value="HisK_dim/P_dom"/>
</dbReference>
<dbReference type="Pfam" id="PF02518">
    <property type="entry name" value="HATPase_c"/>
    <property type="match status" value="1"/>
</dbReference>
<dbReference type="FunFam" id="3.30.565.10:FF:000006">
    <property type="entry name" value="Sensor histidine kinase WalK"/>
    <property type="match status" value="1"/>
</dbReference>
<dbReference type="Gene3D" id="3.30.565.10">
    <property type="entry name" value="Histidine kinase-like ATPase, C-terminal domain"/>
    <property type="match status" value="1"/>
</dbReference>
<feature type="modified residue" description="4-aspartylphosphate" evidence="6">
    <location>
        <position position="464"/>
    </location>
</feature>
<reference evidence="9" key="1">
    <citation type="submission" date="2020-05" db="EMBL/GenBank/DDBJ databases">
        <title>Phylogenomic resolution of chytrid fungi.</title>
        <authorList>
            <person name="Stajich J.E."/>
            <person name="Amses K."/>
            <person name="Simmons R."/>
            <person name="Seto K."/>
            <person name="Myers J."/>
            <person name="Bonds A."/>
            <person name="Quandt C.A."/>
            <person name="Barry K."/>
            <person name="Liu P."/>
            <person name="Grigoriev I."/>
            <person name="Longcore J.E."/>
            <person name="James T.Y."/>
        </authorList>
    </citation>
    <scope>NUCLEOTIDE SEQUENCE</scope>
    <source>
        <strain evidence="9">JEL0513</strain>
    </source>
</reference>
<keyword evidence="4" id="KW-0808">Transferase</keyword>
<evidence type="ECO:0000256" key="4">
    <source>
        <dbReference type="ARBA" id="ARBA00022679"/>
    </source>
</evidence>
<dbReference type="InterPro" id="IPR004358">
    <property type="entry name" value="Sig_transdc_His_kin-like_C"/>
</dbReference>
<evidence type="ECO:0000256" key="6">
    <source>
        <dbReference type="PROSITE-ProRule" id="PRU00169"/>
    </source>
</evidence>
<dbReference type="InterPro" id="IPR036890">
    <property type="entry name" value="HATPase_C_sf"/>
</dbReference>
<dbReference type="InterPro" id="IPR011006">
    <property type="entry name" value="CheY-like_superfamily"/>
</dbReference>
<dbReference type="Gene3D" id="1.10.287.130">
    <property type="match status" value="1"/>
</dbReference>
<feature type="domain" description="Response regulatory" evidence="8">
    <location>
        <begin position="416"/>
        <end position="466"/>
    </location>
</feature>
<proteinExistence type="predicted"/>
<name>A0AAD5T0Y2_9FUNG</name>
<dbReference type="PANTHER" id="PTHR43547:SF2">
    <property type="entry name" value="HYBRID SIGNAL TRANSDUCTION HISTIDINE KINASE C"/>
    <property type="match status" value="1"/>
</dbReference>
<evidence type="ECO:0000259" key="7">
    <source>
        <dbReference type="PROSITE" id="PS50109"/>
    </source>
</evidence>
<sequence length="466" mass="52188">MADGTLAKLHAYDDTELKFSSSIDPKNHQFADVIDSKICESWNTGQILEMLPAEATQEFRNGCILLFPIIPTSYDAPGMVIIGSNNQLPFDEEHEITMTYVNIIALETAKKQAHSLMELDKAKTSFFMSMSHELRTPLTLIIGPVTDCLKDPDSQLSSKQTLSLELVRKNSVRLLKLVNSLLDIGRLNSGLMRANFKQSNVSQKTRDSLSMFQSVIEKAGVKFIVQCEKLDSACYIDEEMYQKIIFNLLGNAIKFTLKGHIRCILRKSEDKNNFELVLEDTGVGIPEDQLTKVFDRFYRVHQNNGGRTIEGSGIGLALACDLVELHGGRISVSSQIGCGSIFTVSIPFGKDHLPADQISERERNDTVQVSQHNILEFLEEANSLSNHNVNFSYNFSTQKVENNLGFIGSIDDSNKVIYVADDNPDMRKYLAQIISNHWSVRTFENGLLLLEEIGRLKPNLIVSDVS</sequence>
<accession>A0AAD5T0Y2</accession>
<dbReference type="EMBL" id="JADGJH010001651">
    <property type="protein sequence ID" value="KAJ3111239.1"/>
    <property type="molecule type" value="Genomic_DNA"/>
</dbReference>
<keyword evidence="3 6" id="KW-0597">Phosphoprotein</keyword>
<dbReference type="EC" id="2.7.13.3" evidence="2"/>
<dbReference type="Gene3D" id="3.40.50.2300">
    <property type="match status" value="1"/>
</dbReference>
<dbReference type="SMART" id="SM00388">
    <property type="entry name" value="HisKA"/>
    <property type="match status" value="1"/>
</dbReference>